<name>A0A844ARL9_9RHOB</name>
<keyword evidence="1" id="KW-0732">Signal</keyword>
<comment type="caution">
    <text evidence="2">The sequence shown here is derived from an EMBL/GenBank/DDBJ whole genome shotgun (WGS) entry which is preliminary data.</text>
</comment>
<evidence type="ECO:0000313" key="2">
    <source>
        <dbReference type="EMBL" id="MQY41798.1"/>
    </source>
</evidence>
<organism evidence="2 3">
    <name type="scientific">Tritonibacter aquimaris</name>
    <dbReference type="NCBI Taxonomy" id="2663379"/>
    <lineage>
        <taxon>Bacteria</taxon>
        <taxon>Pseudomonadati</taxon>
        <taxon>Pseudomonadota</taxon>
        <taxon>Alphaproteobacteria</taxon>
        <taxon>Rhodobacterales</taxon>
        <taxon>Paracoccaceae</taxon>
        <taxon>Tritonibacter</taxon>
    </lineage>
</organism>
<accession>A0A844ARL9</accession>
<feature type="signal peptide" evidence="1">
    <location>
        <begin position="1"/>
        <end position="24"/>
    </location>
</feature>
<evidence type="ECO:0000313" key="3">
    <source>
        <dbReference type="Proteomes" id="UP000436694"/>
    </source>
</evidence>
<keyword evidence="3" id="KW-1185">Reference proteome</keyword>
<dbReference type="InterPro" id="IPR018666">
    <property type="entry name" value="DUF2125"/>
</dbReference>
<dbReference type="Pfam" id="PF09898">
    <property type="entry name" value="DUF2125"/>
    <property type="match status" value="1"/>
</dbReference>
<dbReference type="EMBL" id="WIXK01000002">
    <property type="protein sequence ID" value="MQY41798.1"/>
    <property type="molecule type" value="Genomic_DNA"/>
</dbReference>
<dbReference type="Proteomes" id="UP000436694">
    <property type="component" value="Unassembled WGS sequence"/>
</dbReference>
<reference evidence="2 3" key="1">
    <citation type="submission" date="2019-10" db="EMBL/GenBank/DDBJ databases">
        <title>Epibacterium sp. nov., isolated from seawater.</title>
        <authorList>
            <person name="Zhang X."/>
            <person name="Li N."/>
        </authorList>
    </citation>
    <scope>NUCLEOTIDE SEQUENCE [LARGE SCALE GENOMIC DNA]</scope>
    <source>
        <strain evidence="2 3">SM1969</strain>
    </source>
</reference>
<gene>
    <name evidence="2" type="ORF">GG681_04040</name>
</gene>
<dbReference type="RefSeq" id="WP_153545369.1">
    <property type="nucleotide sequence ID" value="NZ_WIXK01000002.1"/>
</dbReference>
<evidence type="ECO:0000256" key="1">
    <source>
        <dbReference type="SAM" id="SignalP"/>
    </source>
</evidence>
<proteinExistence type="predicted"/>
<sequence>MSVNFKRGCSIAALTVFLAPNAWADVSPQDVWSEWKSYMESSGYVVQASESQKGDTLTVSDVSFDIAIPDLDGKVSMSLPDLALVDNGDGSVNVTTPEEFEVTFTIPTDDDTIEGVVAFRTDGAPVVVSGDPDDMSTRYESEFNEFSLVKFSSKDEEIPADAVKTAFIAKEILFDAQTKIGEQRNITQEGTIGSLSYDVSFKDPENENNFGSFVGELKDLAYIANSALPEKFDAANIFTSLRSGAAFDGSFTFGSGQNKVSGKDGSDEFEATSSSQGGVFKFVLNEDTLVYDLIQNKSDVSVFASDLPLPIAFSADQIGMKLQMPTGVSEEDKDFGLGITLKDFNVPEAIWAMADPTGTLPHDPASLVVDLTGKGRLLIDVFDPDTAATAQVDDDVPALFNSVKINDLLLRAAGAELTGTGDFELDNADLESYDGMPAPTGLAKLKLVGANGLIDNLIKMGLMSESDAGGARLMMGLLAVPGEGDDTLTSEIKFETGGKIIANGQRIK</sequence>
<feature type="chain" id="PRO_5033021688" evidence="1">
    <location>
        <begin position="25"/>
        <end position="508"/>
    </location>
</feature>
<protein>
    <submittedName>
        <fullName evidence="2">DUF2125 domain-containing protein</fullName>
    </submittedName>
</protein>
<dbReference type="AlphaFoldDB" id="A0A844ARL9"/>